<feature type="chain" id="PRO_5017701272" evidence="1">
    <location>
        <begin position="27"/>
        <end position="382"/>
    </location>
</feature>
<reference evidence="2 3" key="1">
    <citation type="journal article" date="2018" name="Nat. Biotechnol.">
        <title>A standardized bacterial taxonomy based on genome phylogeny substantially revises the tree of life.</title>
        <authorList>
            <person name="Parks D.H."/>
            <person name="Chuvochina M."/>
            <person name="Waite D.W."/>
            <person name="Rinke C."/>
            <person name="Skarshewski A."/>
            <person name="Chaumeil P.A."/>
            <person name="Hugenholtz P."/>
        </authorList>
    </citation>
    <scope>NUCLEOTIDE SEQUENCE [LARGE SCALE GENOMIC DNA]</scope>
    <source>
        <strain evidence="2">UBA9905</strain>
    </source>
</reference>
<dbReference type="EMBL" id="DQBS01000005">
    <property type="protein sequence ID" value="HCO69011.1"/>
    <property type="molecule type" value="Genomic_DNA"/>
</dbReference>
<feature type="signal peptide" evidence="1">
    <location>
        <begin position="1"/>
        <end position="26"/>
    </location>
</feature>
<gene>
    <name evidence="2" type="ORF">DIT26_00230</name>
</gene>
<dbReference type="Proteomes" id="UP000264215">
    <property type="component" value="Unassembled WGS sequence"/>
</dbReference>
<organism evidence="2 3">
    <name type="scientific">Mesotoga infera</name>
    <dbReference type="NCBI Taxonomy" id="1236046"/>
    <lineage>
        <taxon>Bacteria</taxon>
        <taxon>Thermotogati</taxon>
        <taxon>Thermotogota</taxon>
        <taxon>Thermotogae</taxon>
        <taxon>Kosmotogales</taxon>
        <taxon>Kosmotogaceae</taxon>
        <taxon>Mesotoga</taxon>
    </lineage>
</organism>
<protein>
    <submittedName>
        <fullName evidence="2">Uncharacterized protein</fullName>
    </submittedName>
</protein>
<proteinExistence type="predicted"/>
<sequence>MGKKRLGVIWVCLLASLVLASSSLLAQGDSDYYLGTSANGYQVPRDGGLKLEPVAGKDGWYRITIDFTEENRDPMYDGHFYKVTDGTWNADGCWGVDNYAFQPAPVKTLPDGSVAGLGSIYIRDNCTLTILFDANTKTIYDDSVQAFPTPRIYGDFNKAMGRGTDWSMADGEALTLVDQNGDGIYTGFYEIPKYEGSGNGYMMATVLSTKYDPTYYMFGAYEQYLFDGNPAGMGKISYLKPEKDTIYEFRYDSNSHSTSIVECITDQIVQLPSPVIYGDFNGWNIEGPFAVQFERTEEGTYTVVHKFSEYKGDGDGYMILVCISKKFYNDQWGMRWGAHEQYKLDGQVAGMGEFSYLKPDKDTVYRFTFYPESKITEVEPIQ</sequence>
<name>A0A3D3TJ98_9BACT</name>
<keyword evidence="1" id="KW-0732">Signal</keyword>
<evidence type="ECO:0000313" key="3">
    <source>
        <dbReference type="Proteomes" id="UP000264215"/>
    </source>
</evidence>
<dbReference type="AlphaFoldDB" id="A0A3D3TJ98"/>
<comment type="caution">
    <text evidence="2">The sequence shown here is derived from an EMBL/GenBank/DDBJ whole genome shotgun (WGS) entry which is preliminary data.</text>
</comment>
<evidence type="ECO:0000256" key="1">
    <source>
        <dbReference type="SAM" id="SignalP"/>
    </source>
</evidence>
<evidence type="ECO:0000313" key="2">
    <source>
        <dbReference type="EMBL" id="HCO69011.1"/>
    </source>
</evidence>
<accession>A0A3D3TJ98</accession>